<dbReference type="Pfam" id="PF00082">
    <property type="entry name" value="Peptidase_S8"/>
    <property type="match status" value="1"/>
</dbReference>
<sequence length="419" mass="43058">MKKLVLAGFAAVVMVTGTLLGAVVPAHAAPDPSITAGQILVKFRDGAAAAGVLRQHGLGEGTGVGNTGAHLITVPAGKELQLIDALGRNPVVEYAEPDHVVTPAAEEPAPNYFPSQYALYNEGQEFWNARGDTKIDAGTLDADVDAVEAWAITRGIDIIRVAVLDSGVDLDHEDISEKVVARANFSGGNTGDDRYGHGTHVAGIVAAVDNNRGVSGVCPDCTIMSGKVLSDNGIGTSSGLANGINWAVNNGAKVINMSLAVRASRTLEAAVNNAWNKGVVLVAAAGNGNSQTKMYPAAYDNVIAVGATNNHDNKAYFSTYGATWVDVAAPGVAVFSTFPNHESALAGTGKKRSLNYDIGDGTSMASPIVAATVALTWSANPSASNSLVRAKVESSTDPAGDIGDWAHGRVNAYNAVTSP</sequence>
<dbReference type="GO" id="GO:0046872">
    <property type="term" value="F:metal ion binding"/>
    <property type="evidence" value="ECO:0007669"/>
    <property type="project" value="UniProtKB-KW"/>
</dbReference>
<name>A0A4R5XSK8_9MICC</name>
<feature type="chain" id="PRO_5020203008" evidence="8">
    <location>
        <begin position="29"/>
        <end position="419"/>
    </location>
</feature>
<feature type="signal peptide" evidence="8">
    <location>
        <begin position="1"/>
        <end position="28"/>
    </location>
</feature>
<dbReference type="InterPro" id="IPR023827">
    <property type="entry name" value="Peptidase_S8_Asp-AS"/>
</dbReference>
<dbReference type="SUPFAM" id="SSF52743">
    <property type="entry name" value="Subtilisin-like"/>
    <property type="match status" value="1"/>
</dbReference>
<keyword evidence="8" id="KW-0732">Signal</keyword>
<evidence type="ECO:0000313" key="11">
    <source>
        <dbReference type="EMBL" id="TDL33747.1"/>
    </source>
</evidence>
<evidence type="ECO:0000256" key="2">
    <source>
        <dbReference type="ARBA" id="ARBA00022670"/>
    </source>
</evidence>
<feature type="active site" description="Charge relay system" evidence="6">
    <location>
        <position position="197"/>
    </location>
</feature>
<dbReference type="InterPro" id="IPR023828">
    <property type="entry name" value="Peptidase_S8_Ser-AS"/>
</dbReference>
<comment type="similarity">
    <text evidence="1 6 7">Belongs to the peptidase S8 family.</text>
</comment>
<evidence type="ECO:0000256" key="6">
    <source>
        <dbReference type="PROSITE-ProRule" id="PRU01240"/>
    </source>
</evidence>
<dbReference type="InterPro" id="IPR000209">
    <property type="entry name" value="Peptidase_S8/S53_dom"/>
</dbReference>
<dbReference type="InterPro" id="IPR015500">
    <property type="entry name" value="Peptidase_S8_subtilisin-rel"/>
</dbReference>
<dbReference type="InterPro" id="IPR022398">
    <property type="entry name" value="Peptidase_S8_His-AS"/>
</dbReference>
<evidence type="ECO:0000259" key="9">
    <source>
        <dbReference type="Pfam" id="PF00082"/>
    </source>
</evidence>
<dbReference type="InterPro" id="IPR050131">
    <property type="entry name" value="Peptidase_S8_subtilisin-like"/>
</dbReference>
<dbReference type="PROSITE" id="PS00137">
    <property type="entry name" value="SUBTILASE_HIS"/>
    <property type="match status" value="1"/>
</dbReference>
<dbReference type="CDD" id="cd07477">
    <property type="entry name" value="Peptidases_S8_Subtilisin_subset"/>
    <property type="match status" value="1"/>
</dbReference>
<organism evidence="11 12">
    <name type="scientific">Arthrobacter nitrophenolicus</name>
    <dbReference type="NCBI Taxonomy" id="683150"/>
    <lineage>
        <taxon>Bacteria</taxon>
        <taxon>Bacillati</taxon>
        <taxon>Actinomycetota</taxon>
        <taxon>Actinomycetes</taxon>
        <taxon>Micrococcales</taxon>
        <taxon>Micrococcaceae</taxon>
        <taxon>Arthrobacter</taxon>
    </lineage>
</organism>
<keyword evidence="4 6" id="KW-0378">Hydrolase</keyword>
<dbReference type="EMBL" id="SMZQ01000010">
    <property type="protein sequence ID" value="TDL33747.1"/>
    <property type="molecule type" value="Genomic_DNA"/>
</dbReference>
<dbReference type="GO" id="GO:0004252">
    <property type="term" value="F:serine-type endopeptidase activity"/>
    <property type="evidence" value="ECO:0007669"/>
    <property type="project" value="UniProtKB-UniRule"/>
</dbReference>
<dbReference type="PANTHER" id="PTHR43806:SF11">
    <property type="entry name" value="CEREVISIN-RELATED"/>
    <property type="match status" value="1"/>
</dbReference>
<feature type="domain" description="Fervidolysin-like N-terminal prodomain" evidence="10">
    <location>
        <begin position="35"/>
        <end position="97"/>
    </location>
</feature>
<dbReference type="Gene3D" id="3.40.50.200">
    <property type="entry name" value="Peptidase S8/S53 domain"/>
    <property type="match status" value="1"/>
</dbReference>
<dbReference type="PROSITE" id="PS00136">
    <property type="entry name" value="SUBTILASE_ASP"/>
    <property type="match status" value="1"/>
</dbReference>
<evidence type="ECO:0000313" key="12">
    <source>
        <dbReference type="Proteomes" id="UP000294621"/>
    </source>
</evidence>
<dbReference type="GO" id="GO:0006508">
    <property type="term" value="P:proteolysis"/>
    <property type="evidence" value="ECO:0007669"/>
    <property type="project" value="UniProtKB-KW"/>
</dbReference>
<evidence type="ECO:0000256" key="1">
    <source>
        <dbReference type="ARBA" id="ARBA00011073"/>
    </source>
</evidence>
<keyword evidence="3" id="KW-0479">Metal-binding</keyword>
<evidence type="ECO:0000256" key="8">
    <source>
        <dbReference type="SAM" id="SignalP"/>
    </source>
</evidence>
<comment type="caution">
    <text evidence="11">The sequence shown here is derived from an EMBL/GenBank/DDBJ whole genome shotgun (WGS) entry which is preliminary data.</text>
</comment>
<dbReference type="InterPro" id="IPR036852">
    <property type="entry name" value="Peptidase_S8/S53_dom_sf"/>
</dbReference>
<evidence type="ECO:0000256" key="4">
    <source>
        <dbReference type="ARBA" id="ARBA00022801"/>
    </source>
</evidence>
<dbReference type="PROSITE" id="PS00138">
    <property type="entry name" value="SUBTILASE_SER"/>
    <property type="match status" value="1"/>
</dbReference>
<keyword evidence="2 6" id="KW-0645">Protease</keyword>
<reference evidence="11 12" key="1">
    <citation type="submission" date="2019-03" db="EMBL/GenBank/DDBJ databases">
        <title>Genome Sequencing and Assembly of Various Microbes Isolated from Partially Reclaimed Soil and Acid Mine Drainage (AMD) Site.</title>
        <authorList>
            <person name="Steinbock B."/>
            <person name="Bechtold R."/>
            <person name="Sevigny J.L."/>
            <person name="Thomas D."/>
            <person name="Cuthill L.R."/>
            <person name="Aveiro Johannsen E.J."/>
            <person name="Thomas K."/>
            <person name="Ghosh A."/>
        </authorList>
    </citation>
    <scope>NUCLEOTIDE SEQUENCE [LARGE SCALE GENOMIC DNA]</scope>
    <source>
        <strain evidence="11 12">S-A1</strain>
    </source>
</reference>
<protein>
    <submittedName>
        <fullName evidence="11">Peptidase S8</fullName>
    </submittedName>
</protein>
<dbReference type="RefSeq" id="WP_133351281.1">
    <property type="nucleotide sequence ID" value="NZ_SMZQ01000010.1"/>
</dbReference>
<feature type="active site" description="Charge relay system" evidence="6">
    <location>
        <position position="165"/>
    </location>
</feature>
<dbReference type="Pfam" id="PF22148">
    <property type="entry name" value="Fervidolysin_NPro-like"/>
    <property type="match status" value="1"/>
</dbReference>
<gene>
    <name evidence="11" type="ORF">E2R57_17770</name>
</gene>
<dbReference type="InterPro" id="IPR054399">
    <property type="entry name" value="Fervidolysin-like_N_prodom"/>
</dbReference>
<accession>A0A4R5XSK8</accession>
<evidence type="ECO:0000256" key="5">
    <source>
        <dbReference type="ARBA" id="ARBA00022825"/>
    </source>
</evidence>
<dbReference type="InterPro" id="IPR034202">
    <property type="entry name" value="Subtilisin_Carlsberg-like"/>
</dbReference>
<dbReference type="AlphaFoldDB" id="A0A4R5XSK8"/>
<dbReference type="PRINTS" id="PR00723">
    <property type="entry name" value="SUBTILISIN"/>
</dbReference>
<dbReference type="PROSITE" id="PS51892">
    <property type="entry name" value="SUBTILASE"/>
    <property type="match status" value="1"/>
</dbReference>
<feature type="domain" description="Peptidase S8/S53" evidence="9">
    <location>
        <begin position="159"/>
        <end position="397"/>
    </location>
</feature>
<evidence type="ECO:0000256" key="7">
    <source>
        <dbReference type="RuleBase" id="RU003355"/>
    </source>
</evidence>
<dbReference type="Proteomes" id="UP000294621">
    <property type="component" value="Unassembled WGS sequence"/>
</dbReference>
<dbReference type="PANTHER" id="PTHR43806">
    <property type="entry name" value="PEPTIDASE S8"/>
    <property type="match status" value="1"/>
</dbReference>
<proteinExistence type="inferred from homology"/>
<evidence type="ECO:0000259" key="10">
    <source>
        <dbReference type="Pfam" id="PF22148"/>
    </source>
</evidence>
<dbReference type="OrthoDB" id="9813435at2"/>
<evidence type="ECO:0000256" key="3">
    <source>
        <dbReference type="ARBA" id="ARBA00022723"/>
    </source>
</evidence>
<keyword evidence="5 6" id="KW-0720">Serine protease</keyword>
<feature type="active site" description="Charge relay system" evidence="6">
    <location>
        <position position="363"/>
    </location>
</feature>